<dbReference type="PANTHER" id="PTHR30212:SF2">
    <property type="entry name" value="PROTEIN YIIM"/>
    <property type="match status" value="1"/>
</dbReference>
<evidence type="ECO:0000313" key="2">
    <source>
        <dbReference type="EMBL" id="CAB4675386.1"/>
    </source>
</evidence>
<dbReference type="InterPro" id="IPR005302">
    <property type="entry name" value="MoCF_Sase_C"/>
</dbReference>
<dbReference type="GO" id="GO:0030170">
    <property type="term" value="F:pyridoxal phosphate binding"/>
    <property type="evidence" value="ECO:0007669"/>
    <property type="project" value="InterPro"/>
</dbReference>
<dbReference type="EMBL" id="CAEZWU010000164">
    <property type="protein sequence ID" value="CAB4675386.1"/>
    <property type="molecule type" value="Genomic_DNA"/>
</dbReference>
<dbReference type="Gene3D" id="2.40.33.20">
    <property type="entry name" value="PK beta-barrel domain-like"/>
    <property type="match status" value="1"/>
</dbReference>
<dbReference type="AlphaFoldDB" id="A0A6J6MNR8"/>
<dbReference type="InterPro" id="IPR052353">
    <property type="entry name" value="Benzoxazolinone_Detox_Enz"/>
</dbReference>
<organism evidence="2">
    <name type="scientific">freshwater metagenome</name>
    <dbReference type="NCBI Taxonomy" id="449393"/>
    <lineage>
        <taxon>unclassified sequences</taxon>
        <taxon>metagenomes</taxon>
        <taxon>ecological metagenomes</taxon>
    </lineage>
</organism>
<feature type="domain" description="MOSC" evidence="1">
    <location>
        <begin position="155"/>
        <end position="263"/>
    </location>
</feature>
<accession>A0A6J6MNR8</accession>
<proteinExistence type="predicted"/>
<reference evidence="2" key="1">
    <citation type="submission" date="2020-05" db="EMBL/GenBank/DDBJ databases">
        <authorList>
            <person name="Chiriac C."/>
            <person name="Salcher M."/>
            <person name="Ghai R."/>
            <person name="Kavagutti S V."/>
        </authorList>
    </citation>
    <scope>NUCLEOTIDE SEQUENCE</scope>
</reference>
<sequence length="268" mass="29381">MARPSIIVGNYKYSGTDAHRTLLSVGSLWRHHLHDVKRDPTRVASVAEDLANSLTSLVDLDDRMLELELGARLEHLGELAASKIDEIDPQKLNTWLGNLWPVLAKLHTADTQDPAKPNIGKVVGIQASTNSVPKTSIASGVVNYDGLEGDRQMARTHHGRPWQALCIWSDEVINMHATNGHPITRGSAGENITLSQLDWSKVRPGATLEFGSVKTQVTGYAIPCKKNARWFSDGDYQRLSHEQGAVSRVYCLVTQPGEVTMGDIATCK</sequence>
<dbReference type="GO" id="GO:0003824">
    <property type="term" value="F:catalytic activity"/>
    <property type="evidence" value="ECO:0007669"/>
    <property type="project" value="InterPro"/>
</dbReference>
<dbReference type="InterPro" id="IPR011037">
    <property type="entry name" value="Pyrv_Knase-like_insert_dom_sf"/>
</dbReference>
<dbReference type="SUPFAM" id="SSF50800">
    <property type="entry name" value="PK beta-barrel domain-like"/>
    <property type="match status" value="1"/>
</dbReference>
<dbReference type="Pfam" id="PF03473">
    <property type="entry name" value="MOSC"/>
    <property type="match status" value="1"/>
</dbReference>
<protein>
    <submittedName>
        <fullName evidence="2">Unannotated protein</fullName>
    </submittedName>
</protein>
<name>A0A6J6MNR8_9ZZZZ</name>
<evidence type="ECO:0000259" key="1">
    <source>
        <dbReference type="Pfam" id="PF03473"/>
    </source>
</evidence>
<dbReference type="GO" id="GO:0030151">
    <property type="term" value="F:molybdenum ion binding"/>
    <property type="evidence" value="ECO:0007669"/>
    <property type="project" value="InterPro"/>
</dbReference>
<dbReference type="PANTHER" id="PTHR30212">
    <property type="entry name" value="PROTEIN YIIM"/>
    <property type="match status" value="1"/>
</dbReference>
<gene>
    <name evidence="2" type="ORF">UFOPK2292_01042</name>
</gene>